<dbReference type="Proteomes" id="UP000005522">
    <property type="component" value="Chromosome"/>
</dbReference>
<proteinExistence type="predicted"/>
<reference evidence="2 3" key="1">
    <citation type="journal article" date="2009" name="J. Bacteriol.">
        <title>Draft genome sequence of the extremely acidophilic bacterium Acidithiobacillus caldus ATCC 51756 reveals metabolic versatility in the genus Acidithiobacillus.</title>
        <authorList>
            <person name="Valdes J."/>
            <person name="Quatrini R."/>
            <person name="Hallberg K."/>
            <person name="Dopson M."/>
            <person name="Valenzuela P.D."/>
            <person name="Holmes D.S."/>
        </authorList>
    </citation>
    <scope>NUCLEOTIDE SEQUENCE [LARGE SCALE GENOMIC DNA]</scope>
    <source>
        <strain evidence="3">ATCC 51756 / DSM 8584 / KU</strain>
    </source>
</reference>
<keyword evidence="1" id="KW-0812">Transmembrane</keyword>
<protein>
    <submittedName>
        <fullName evidence="2">Uncharacterized protein</fullName>
    </submittedName>
</protein>
<dbReference type="Gene3D" id="3.20.80.10">
    <property type="entry name" value="Regulatory factor, effector binding domain"/>
    <property type="match status" value="1"/>
</dbReference>
<dbReference type="eggNOG" id="COG4978">
    <property type="taxonomic scope" value="Bacteria"/>
</dbReference>
<evidence type="ECO:0000256" key="1">
    <source>
        <dbReference type="SAM" id="Phobius"/>
    </source>
</evidence>
<dbReference type="RefSeq" id="WP_038472260.1">
    <property type="nucleotide sequence ID" value="NZ_CP005986.1"/>
</dbReference>
<dbReference type="EMBL" id="CP005986">
    <property type="protein sequence ID" value="AIA56095.1"/>
    <property type="molecule type" value="Genomic_DNA"/>
</dbReference>
<keyword evidence="1" id="KW-0472">Membrane</keyword>
<name>A0A059ZX09_ACICK</name>
<dbReference type="AlphaFoldDB" id="A0A059ZX09"/>
<evidence type="ECO:0000313" key="2">
    <source>
        <dbReference type="EMBL" id="AIA56095.1"/>
    </source>
</evidence>
<feature type="transmembrane region" description="Helical" evidence="1">
    <location>
        <begin position="21"/>
        <end position="41"/>
    </location>
</feature>
<dbReference type="InterPro" id="IPR011256">
    <property type="entry name" value="Reg_factor_effector_dom_sf"/>
</dbReference>
<accession>A0A059ZX09</accession>
<gene>
    <name evidence="2" type="ORF">Acaty_c2241</name>
</gene>
<organism evidence="2 3">
    <name type="scientific">Acidithiobacillus caldus (strain ATCC 51756 / DSM 8584 / KU)</name>
    <dbReference type="NCBI Taxonomy" id="637389"/>
    <lineage>
        <taxon>Bacteria</taxon>
        <taxon>Pseudomonadati</taxon>
        <taxon>Pseudomonadota</taxon>
        <taxon>Acidithiobacillia</taxon>
        <taxon>Acidithiobacillales</taxon>
        <taxon>Acidithiobacillaceae</taxon>
        <taxon>Acidithiobacillus</taxon>
    </lineage>
</organism>
<dbReference type="HOGENOM" id="CLU_1536790_0_0_6"/>
<sequence>MTEATRVRPKRDWRSGWGGPFLVFLGLLLFSLWWLGVFNGASVQTETSPALSYIYRPFSGSFHAMEKARRDDLKSLPPAMRGASVLTLIDAERRAADGSTQVDAQLGVLVTATQATPPGWQRGTWPAQRVVAVRVRANPAVASWKAYAALERWGKASGTTIHYPTLELLGPGDEYRLWMPLRAGPAGSVGSQDSRP</sequence>
<evidence type="ECO:0000313" key="3">
    <source>
        <dbReference type="Proteomes" id="UP000005522"/>
    </source>
</evidence>
<keyword evidence="1" id="KW-1133">Transmembrane helix</keyword>
<dbReference type="KEGG" id="acz:Acaty_c2241"/>